<protein>
    <submittedName>
        <fullName evidence="3">GIY-YIG catalytic domain protein</fullName>
    </submittedName>
</protein>
<evidence type="ECO:0000313" key="3">
    <source>
        <dbReference type="EMBL" id="SPD72003.1"/>
    </source>
</evidence>
<proteinExistence type="inferred from homology"/>
<evidence type="ECO:0000259" key="2">
    <source>
        <dbReference type="PROSITE" id="PS50164"/>
    </source>
</evidence>
<sequence>MGHYVYILQSKKDGSYYIGSTQEMASRLERHNQGRSKYTKSKRPWDLIYYEEHPDRSTAVKRENWIKNRKSREYIESLVRTSRQK</sequence>
<dbReference type="SUPFAM" id="SSF82771">
    <property type="entry name" value="GIY-YIG endonuclease"/>
    <property type="match status" value="1"/>
</dbReference>
<dbReference type="CDD" id="cd10449">
    <property type="entry name" value="GIY-YIG_SLX1_like"/>
    <property type="match status" value="1"/>
</dbReference>
<dbReference type="PANTHER" id="PTHR34477">
    <property type="entry name" value="UPF0213 PROTEIN YHBQ"/>
    <property type="match status" value="1"/>
</dbReference>
<dbReference type="AlphaFoldDB" id="A0A445MRD0"/>
<dbReference type="InterPro" id="IPR050190">
    <property type="entry name" value="UPF0213_domain"/>
</dbReference>
<gene>
    <name evidence="3" type="ORF">PITCH_A1150038</name>
</gene>
<accession>A0A445MRD0</accession>
<dbReference type="PANTHER" id="PTHR34477:SF1">
    <property type="entry name" value="UPF0213 PROTEIN YHBQ"/>
    <property type="match status" value="1"/>
</dbReference>
<feature type="domain" description="GIY-YIG" evidence="2">
    <location>
        <begin position="1"/>
        <end position="76"/>
    </location>
</feature>
<evidence type="ECO:0000256" key="1">
    <source>
        <dbReference type="ARBA" id="ARBA00007435"/>
    </source>
</evidence>
<dbReference type="EMBL" id="OJIN01000019">
    <property type="protein sequence ID" value="SPD72003.1"/>
    <property type="molecule type" value="Genomic_DNA"/>
</dbReference>
<dbReference type="InterPro" id="IPR000305">
    <property type="entry name" value="GIY-YIG_endonuc"/>
</dbReference>
<dbReference type="PROSITE" id="PS50164">
    <property type="entry name" value="GIY_YIG"/>
    <property type="match status" value="1"/>
</dbReference>
<name>A0A445MRD0_9BACT</name>
<organism evidence="3">
    <name type="scientific">uncultured Desulfobacterium sp</name>
    <dbReference type="NCBI Taxonomy" id="201089"/>
    <lineage>
        <taxon>Bacteria</taxon>
        <taxon>Pseudomonadati</taxon>
        <taxon>Thermodesulfobacteriota</taxon>
        <taxon>Desulfobacteria</taxon>
        <taxon>Desulfobacterales</taxon>
        <taxon>Desulfobacteriaceae</taxon>
        <taxon>Desulfobacterium</taxon>
        <taxon>environmental samples</taxon>
    </lineage>
</organism>
<dbReference type="Pfam" id="PF01541">
    <property type="entry name" value="GIY-YIG"/>
    <property type="match status" value="1"/>
</dbReference>
<dbReference type="Gene3D" id="3.40.1440.10">
    <property type="entry name" value="GIY-YIG endonuclease"/>
    <property type="match status" value="1"/>
</dbReference>
<comment type="similarity">
    <text evidence="1">Belongs to the UPF0213 family.</text>
</comment>
<reference evidence="3" key="1">
    <citation type="submission" date="2018-01" db="EMBL/GenBank/DDBJ databases">
        <authorList>
            <person name="Regsiter A."/>
            <person name="William W."/>
        </authorList>
    </citation>
    <scope>NUCLEOTIDE SEQUENCE</scope>
    <source>
        <strain evidence="3">TRIP AH-1</strain>
    </source>
</reference>
<dbReference type="InterPro" id="IPR035901">
    <property type="entry name" value="GIY-YIG_endonuc_sf"/>
</dbReference>